<organism evidence="1">
    <name type="scientific">Ixodes ricinus</name>
    <name type="common">Common tick</name>
    <name type="synonym">Acarus ricinus</name>
    <dbReference type="NCBI Taxonomy" id="34613"/>
    <lineage>
        <taxon>Eukaryota</taxon>
        <taxon>Metazoa</taxon>
        <taxon>Ecdysozoa</taxon>
        <taxon>Arthropoda</taxon>
        <taxon>Chelicerata</taxon>
        <taxon>Arachnida</taxon>
        <taxon>Acari</taxon>
        <taxon>Parasitiformes</taxon>
        <taxon>Ixodida</taxon>
        <taxon>Ixodoidea</taxon>
        <taxon>Ixodidae</taxon>
        <taxon>Ixodinae</taxon>
        <taxon>Ixodes</taxon>
    </lineage>
</organism>
<sequence>MFRFLTKLYSPLVLFGSFGVHSEAWHLRVVWIHLKHNLPNAAVAVHLGHKLLTPIIGHNAAELVHIDLLDTVDVLPTVVPTLVEGIGQTGLEHSHL</sequence>
<proteinExistence type="predicted"/>
<name>A0A6B0UAJ7_IXORI</name>
<evidence type="ECO:0000313" key="1">
    <source>
        <dbReference type="EMBL" id="MXU87451.1"/>
    </source>
</evidence>
<dbReference type="AlphaFoldDB" id="A0A6B0UAJ7"/>
<reference evidence="1" key="1">
    <citation type="submission" date="2019-12" db="EMBL/GenBank/DDBJ databases">
        <title>An insight into the sialome of adult female Ixodes ricinus ticks feeding for 6 days.</title>
        <authorList>
            <person name="Perner J."/>
            <person name="Ribeiro J.M.C."/>
        </authorList>
    </citation>
    <scope>NUCLEOTIDE SEQUENCE</scope>
    <source>
        <strain evidence="1">Semi-engorged</strain>
        <tissue evidence="1">Salivary glands</tissue>
    </source>
</reference>
<accession>A0A6B0UAJ7</accession>
<dbReference type="EMBL" id="GIFC01005368">
    <property type="protein sequence ID" value="MXU87451.1"/>
    <property type="molecule type" value="Transcribed_RNA"/>
</dbReference>
<protein>
    <submittedName>
        <fullName evidence="1">Putative secreted protein</fullName>
    </submittedName>
</protein>